<evidence type="ECO:0000256" key="6">
    <source>
        <dbReference type="ARBA" id="ARBA00022679"/>
    </source>
</evidence>
<dbReference type="NCBIfam" id="TIGR01141">
    <property type="entry name" value="hisC"/>
    <property type="match status" value="1"/>
</dbReference>
<dbReference type="InterPro" id="IPR005861">
    <property type="entry name" value="HisP_aminotrans"/>
</dbReference>
<dbReference type="CDD" id="cd00609">
    <property type="entry name" value="AAT_like"/>
    <property type="match status" value="1"/>
</dbReference>
<name>A0A6S6TSI2_9GAMM</name>
<keyword evidence="7 9" id="KW-0663">Pyridoxal phosphate</keyword>
<evidence type="ECO:0000256" key="4">
    <source>
        <dbReference type="ARBA" id="ARBA00011738"/>
    </source>
</evidence>
<dbReference type="SUPFAM" id="SSF53383">
    <property type="entry name" value="PLP-dependent transferases"/>
    <property type="match status" value="1"/>
</dbReference>
<comment type="catalytic activity">
    <reaction evidence="8 9">
        <text>L-histidinol phosphate + 2-oxoglutarate = 3-(imidazol-4-yl)-2-oxopropyl phosphate + L-glutamate</text>
        <dbReference type="Rhea" id="RHEA:23744"/>
        <dbReference type="ChEBI" id="CHEBI:16810"/>
        <dbReference type="ChEBI" id="CHEBI:29985"/>
        <dbReference type="ChEBI" id="CHEBI:57766"/>
        <dbReference type="ChEBI" id="CHEBI:57980"/>
        <dbReference type="EC" id="2.6.1.9"/>
    </reaction>
</comment>
<dbReference type="InterPro" id="IPR015422">
    <property type="entry name" value="PyrdxlP-dep_Trfase_small"/>
</dbReference>
<dbReference type="InterPro" id="IPR050106">
    <property type="entry name" value="HistidinolP_aminotransfase"/>
</dbReference>
<comment type="similarity">
    <text evidence="3 9">Belongs to the class-II pyridoxal-phosphate-dependent aminotransferase family. Histidinol-phosphate aminotransferase subfamily.</text>
</comment>
<dbReference type="GO" id="GO:0030170">
    <property type="term" value="F:pyridoxal phosphate binding"/>
    <property type="evidence" value="ECO:0007669"/>
    <property type="project" value="InterPro"/>
</dbReference>
<dbReference type="InterPro" id="IPR015421">
    <property type="entry name" value="PyrdxlP-dep_Trfase_major"/>
</dbReference>
<dbReference type="PANTHER" id="PTHR43643">
    <property type="entry name" value="HISTIDINOL-PHOSPHATE AMINOTRANSFERASE 2"/>
    <property type="match status" value="1"/>
</dbReference>
<keyword evidence="5 9" id="KW-0032">Aminotransferase</keyword>
<accession>A0A6S6TSI2</accession>
<feature type="domain" description="Aminotransferase class I/classII large" evidence="10">
    <location>
        <begin position="63"/>
        <end position="394"/>
    </location>
</feature>
<keyword evidence="9" id="KW-0028">Amino-acid biosynthesis</keyword>
<evidence type="ECO:0000256" key="3">
    <source>
        <dbReference type="ARBA" id="ARBA00007970"/>
    </source>
</evidence>
<evidence type="ECO:0000256" key="8">
    <source>
        <dbReference type="ARBA" id="ARBA00047481"/>
    </source>
</evidence>
<comment type="cofactor">
    <cofactor evidence="1 9">
        <name>pyridoxal 5'-phosphate</name>
        <dbReference type="ChEBI" id="CHEBI:597326"/>
    </cofactor>
</comment>
<dbReference type="AlphaFoldDB" id="A0A6S6TSI2"/>
<dbReference type="Gene3D" id="3.40.640.10">
    <property type="entry name" value="Type I PLP-dependent aspartate aminotransferase-like (Major domain)"/>
    <property type="match status" value="1"/>
</dbReference>
<dbReference type="EMBL" id="CACVAY010000110">
    <property type="protein sequence ID" value="CAA6822285.1"/>
    <property type="molecule type" value="Genomic_DNA"/>
</dbReference>
<dbReference type="Pfam" id="PF00155">
    <property type="entry name" value="Aminotran_1_2"/>
    <property type="match status" value="1"/>
</dbReference>
<dbReference type="GO" id="GO:0000105">
    <property type="term" value="P:L-histidine biosynthetic process"/>
    <property type="evidence" value="ECO:0007669"/>
    <property type="project" value="UniProtKB-UniRule"/>
</dbReference>
<dbReference type="InterPro" id="IPR015424">
    <property type="entry name" value="PyrdxlP-dep_Trfase"/>
</dbReference>
<evidence type="ECO:0000259" key="10">
    <source>
        <dbReference type="Pfam" id="PF00155"/>
    </source>
</evidence>
<reference evidence="11" key="1">
    <citation type="submission" date="2020-01" db="EMBL/GenBank/DDBJ databases">
        <authorList>
            <person name="Meier V. D."/>
            <person name="Meier V D."/>
        </authorList>
    </citation>
    <scope>NUCLEOTIDE SEQUENCE</scope>
    <source>
        <strain evidence="11">HLG_WM_MAG_07</strain>
    </source>
</reference>
<dbReference type="UniPathway" id="UPA00031">
    <property type="reaction ID" value="UER00012"/>
</dbReference>
<protein>
    <recommendedName>
        <fullName evidence="9">Histidinol-phosphate aminotransferase</fullName>
        <ecNumber evidence="9">2.6.1.9</ecNumber>
    </recommendedName>
    <alternativeName>
        <fullName evidence="9">Imidazole acetol-phosphate transaminase</fullName>
    </alternativeName>
</protein>
<comment type="subunit">
    <text evidence="4 9">Homodimer.</text>
</comment>
<dbReference type="EC" id="2.6.1.9" evidence="9"/>
<evidence type="ECO:0000256" key="1">
    <source>
        <dbReference type="ARBA" id="ARBA00001933"/>
    </source>
</evidence>
<evidence type="ECO:0000256" key="5">
    <source>
        <dbReference type="ARBA" id="ARBA00022576"/>
    </source>
</evidence>
<dbReference type="Gene3D" id="3.90.1150.10">
    <property type="entry name" value="Aspartate Aminotransferase, domain 1"/>
    <property type="match status" value="1"/>
</dbReference>
<evidence type="ECO:0000256" key="2">
    <source>
        <dbReference type="ARBA" id="ARBA00005011"/>
    </source>
</evidence>
<dbReference type="PANTHER" id="PTHR43643:SF3">
    <property type="entry name" value="HISTIDINOL-PHOSPHATE AMINOTRANSFERASE"/>
    <property type="match status" value="1"/>
</dbReference>
<keyword evidence="9" id="KW-0368">Histidine biosynthesis</keyword>
<dbReference type="GO" id="GO:0004400">
    <property type="term" value="F:histidinol-phosphate transaminase activity"/>
    <property type="evidence" value="ECO:0007669"/>
    <property type="project" value="UniProtKB-UniRule"/>
</dbReference>
<feature type="modified residue" description="N6-(pyridoxal phosphate)lysine" evidence="9">
    <location>
        <position position="261"/>
    </location>
</feature>
<proteinExistence type="inferred from homology"/>
<evidence type="ECO:0000313" key="11">
    <source>
        <dbReference type="EMBL" id="CAA6822285.1"/>
    </source>
</evidence>
<keyword evidence="6 9" id="KW-0808">Transferase</keyword>
<comment type="pathway">
    <text evidence="2 9">Amino-acid biosynthesis; L-histidine biosynthesis; L-histidine from 5-phospho-alpha-D-ribose 1-diphosphate: step 7/9.</text>
</comment>
<dbReference type="InterPro" id="IPR004839">
    <property type="entry name" value="Aminotransferase_I/II_large"/>
</dbReference>
<evidence type="ECO:0000256" key="7">
    <source>
        <dbReference type="ARBA" id="ARBA00022898"/>
    </source>
</evidence>
<gene>
    <name evidence="9" type="primary">hisC</name>
    <name evidence="11" type="ORF">HELGO_WM6330</name>
</gene>
<organism evidence="11">
    <name type="scientific">uncultured Thiotrichaceae bacterium</name>
    <dbReference type="NCBI Taxonomy" id="298394"/>
    <lineage>
        <taxon>Bacteria</taxon>
        <taxon>Pseudomonadati</taxon>
        <taxon>Pseudomonadota</taxon>
        <taxon>Gammaproteobacteria</taxon>
        <taxon>Thiotrichales</taxon>
        <taxon>Thiotrichaceae</taxon>
        <taxon>environmental samples</taxon>
    </lineage>
</organism>
<sequence>MFADKAIDFYYSYLRYSPLIKWIHNMTASIDFQTLAVNGVLGLHPYQPGKPIEELERELGVSDTLKLASNENPLGASSQALIALQDPLQTLHLYPDGSGFALKNKLATTLTLEPEQITLGNGSNDVLDLIARCFLDNTSNAIFSQHAFAVYHIVTQATGAESRVATAYSADHPSAYGHDLEAMLNLIDAQTRIIFIANPNNPTGTWLKAAELESFLQRVPPETIVVIDEAYFEYVSEEKYPDTTKWLERFHNLIVTRTFSKIYGLAALRVGYCVSHAEIADLLNRVRQPFNVNSLALAAATAALDDREQVVMSSEINRDGLAQWEKACADHDWNYIPSIGNFICVNVGPDAMDVYDALLHKGIIVRPVANYELPHHLRITIGKKEQNQRCIEALEQILND</sequence>
<evidence type="ECO:0000256" key="9">
    <source>
        <dbReference type="HAMAP-Rule" id="MF_01023"/>
    </source>
</evidence>
<dbReference type="HAMAP" id="MF_01023">
    <property type="entry name" value="HisC_aminotrans_2"/>
    <property type="match status" value="1"/>
</dbReference>